<sequence>MTSLGCIAIKVADISIDIEKFTELVFDTFADEATGYPDTRQDQHFCIVKTKDNFIWFESSWVTDEIFYNGQTERLNRIYEFFNKPAFMIALNEYDSGGTYGYVIIENGQIIRKRRTICYDTTIDEGEPLPLEKDWLSGKKIIADFDEDGNLVEIEGKKTDEEIEDEDLVRAVVNPVTNEVVEENELTQILHKKVMIHFFGYTIWDRLEYDFYKCYTLRMI</sequence>
<keyword evidence="2" id="KW-1185">Reference proteome</keyword>
<evidence type="ECO:0008006" key="3">
    <source>
        <dbReference type="Google" id="ProtNLM"/>
    </source>
</evidence>
<dbReference type="EMBL" id="JBHULC010000038">
    <property type="protein sequence ID" value="MFD2523579.1"/>
    <property type="molecule type" value="Genomic_DNA"/>
</dbReference>
<accession>A0ABW5JE34</accession>
<dbReference type="RefSeq" id="WP_340233579.1">
    <property type="nucleotide sequence ID" value="NZ_JBBEWC010000001.1"/>
</dbReference>
<dbReference type="Proteomes" id="UP001597510">
    <property type="component" value="Unassembled WGS sequence"/>
</dbReference>
<name>A0ABW5JE34_9BACT</name>
<proteinExistence type="predicted"/>
<evidence type="ECO:0000313" key="2">
    <source>
        <dbReference type="Proteomes" id="UP001597510"/>
    </source>
</evidence>
<gene>
    <name evidence="1" type="ORF">ACFSR2_21955</name>
</gene>
<evidence type="ECO:0000313" key="1">
    <source>
        <dbReference type="EMBL" id="MFD2523579.1"/>
    </source>
</evidence>
<organism evidence="1 2">
    <name type="scientific">Emticicia soli</name>
    <dbReference type="NCBI Taxonomy" id="2027878"/>
    <lineage>
        <taxon>Bacteria</taxon>
        <taxon>Pseudomonadati</taxon>
        <taxon>Bacteroidota</taxon>
        <taxon>Cytophagia</taxon>
        <taxon>Cytophagales</taxon>
        <taxon>Leadbetterellaceae</taxon>
        <taxon>Emticicia</taxon>
    </lineage>
</organism>
<reference evidence="2" key="1">
    <citation type="journal article" date="2019" name="Int. J. Syst. Evol. Microbiol.">
        <title>The Global Catalogue of Microorganisms (GCM) 10K type strain sequencing project: providing services to taxonomists for standard genome sequencing and annotation.</title>
        <authorList>
            <consortium name="The Broad Institute Genomics Platform"/>
            <consortium name="The Broad Institute Genome Sequencing Center for Infectious Disease"/>
            <person name="Wu L."/>
            <person name="Ma J."/>
        </authorList>
    </citation>
    <scope>NUCLEOTIDE SEQUENCE [LARGE SCALE GENOMIC DNA]</scope>
    <source>
        <strain evidence="2">KCTC 52344</strain>
    </source>
</reference>
<comment type="caution">
    <text evidence="1">The sequence shown here is derived from an EMBL/GenBank/DDBJ whole genome shotgun (WGS) entry which is preliminary data.</text>
</comment>
<protein>
    <recommendedName>
        <fullName evidence="3">WG repeat-containing protein</fullName>
    </recommendedName>
</protein>